<feature type="region of interest" description="Disordered" evidence="2">
    <location>
        <begin position="186"/>
        <end position="217"/>
    </location>
</feature>
<dbReference type="eggNOG" id="KOG2793">
    <property type="taxonomic scope" value="Eukaryota"/>
</dbReference>
<dbReference type="SMART" id="SM00028">
    <property type="entry name" value="TPR"/>
    <property type="match status" value="3"/>
</dbReference>
<keyword evidence="4" id="KW-1185">Reference proteome</keyword>
<dbReference type="InterPro" id="IPR029063">
    <property type="entry name" value="SAM-dependent_MTases_sf"/>
</dbReference>
<dbReference type="InterPro" id="IPR011990">
    <property type="entry name" value="TPR-like_helical_dom_sf"/>
</dbReference>
<dbReference type="InterPro" id="IPR019410">
    <property type="entry name" value="Methyltransf_16"/>
</dbReference>
<protein>
    <submittedName>
        <fullName evidence="3">Expressed protein</fullName>
    </submittedName>
</protein>
<dbReference type="KEGG" id="cvr:CHLNCDRAFT_139576"/>
<accession>E1ZQG1</accession>
<dbReference type="OrthoDB" id="2423701at2759"/>
<evidence type="ECO:0000256" key="2">
    <source>
        <dbReference type="SAM" id="MobiDB-lite"/>
    </source>
</evidence>
<dbReference type="InParanoid" id="E1ZQG1"/>
<dbReference type="Gene3D" id="1.25.40.10">
    <property type="entry name" value="Tetratricopeptide repeat domain"/>
    <property type="match status" value="1"/>
</dbReference>
<dbReference type="PANTHER" id="PTHR14614:SF132">
    <property type="entry name" value="PROTEIN-LYSINE METHYLTRANSFERASE C42C1.13"/>
    <property type="match status" value="1"/>
</dbReference>
<dbReference type="Pfam" id="PF10294">
    <property type="entry name" value="Methyltransf_16"/>
    <property type="match status" value="1"/>
</dbReference>
<dbReference type="Gene3D" id="3.40.50.150">
    <property type="entry name" value="Vaccinia Virus protein VP39"/>
    <property type="match status" value="1"/>
</dbReference>
<sequence length="410" mass="41042">MVGTGTELANQAAELAADGQFEAAAAAFEQALRLQPGDAAQHEMLAQCRMEAGQDEAAYEAGAAAVRLRPDWPVALLTLARAARNSGRLKEAGAAYNRCLQAAAAAAGAAAGAAGEENEDVAAAARQELGEVRQLLQLQLGHQLGLPGLRLLEQHGTEAGPSGVVWEAGALLAWFLVQQQQQQQQAGGGAAGPGSCSGCSSGPPGEPNRCGAAAAPAPPSTHCGAMMRGSRVLELGAGGTGIVGLAAACLGAAVTATDLPEVLPQLQASAALNRAMVGAAGGSLTVATLDWRHPDAALLCPQPPALQYDWLLGADLVFSPAAVDPLAATVAAAVRHAAAVAGGGTGSDGTHGGTSLKVLVCHKQRHEEVDTALLATLKAAGVALRVVLRDAGSRCTVLANDVACVALHSL</sequence>
<dbReference type="InterPro" id="IPR019734">
    <property type="entry name" value="TPR_rpt"/>
</dbReference>
<feature type="compositionally biased region" description="Low complexity" evidence="2">
    <location>
        <begin position="193"/>
        <end position="203"/>
    </location>
</feature>
<evidence type="ECO:0000313" key="3">
    <source>
        <dbReference type="EMBL" id="EFN51926.1"/>
    </source>
</evidence>
<name>E1ZQG1_CHLVA</name>
<dbReference type="GeneID" id="17351362"/>
<gene>
    <name evidence="3" type="ORF">CHLNCDRAFT_139576</name>
</gene>
<dbReference type="AlphaFoldDB" id="E1ZQG1"/>
<reference evidence="3 4" key="1">
    <citation type="journal article" date="2010" name="Plant Cell">
        <title>The Chlorella variabilis NC64A genome reveals adaptation to photosymbiosis, coevolution with viruses, and cryptic sex.</title>
        <authorList>
            <person name="Blanc G."/>
            <person name="Duncan G."/>
            <person name="Agarkova I."/>
            <person name="Borodovsky M."/>
            <person name="Gurnon J."/>
            <person name="Kuo A."/>
            <person name="Lindquist E."/>
            <person name="Lucas S."/>
            <person name="Pangilinan J."/>
            <person name="Polle J."/>
            <person name="Salamov A."/>
            <person name="Terry A."/>
            <person name="Yamada T."/>
            <person name="Dunigan D.D."/>
            <person name="Grigoriev I.V."/>
            <person name="Claverie J.M."/>
            <person name="Van Etten J.L."/>
        </authorList>
    </citation>
    <scope>NUCLEOTIDE SEQUENCE [LARGE SCALE GENOMIC DNA]</scope>
    <source>
        <strain evidence="3 4">NC64A</strain>
    </source>
</reference>
<keyword evidence="1" id="KW-0802">TPR repeat</keyword>
<organism evidence="4">
    <name type="scientific">Chlorella variabilis</name>
    <name type="common">Green alga</name>
    <dbReference type="NCBI Taxonomy" id="554065"/>
    <lineage>
        <taxon>Eukaryota</taxon>
        <taxon>Viridiplantae</taxon>
        <taxon>Chlorophyta</taxon>
        <taxon>core chlorophytes</taxon>
        <taxon>Trebouxiophyceae</taxon>
        <taxon>Chlorellales</taxon>
        <taxon>Chlorellaceae</taxon>
        <taxon>Chlorella clade</taxon>
        <taxon>Chlorella</taxon>
    </lineage>
</organism>
<dbReference type="PANTHER" id="PTHR14614">
    <property type="entry name" value="HEPATOCELLULAR CARCINOMA-ASSOCIATED ANTIGEN"/>
    <property type="match status" value="1"/>
</dbReference>
<dbReference type="SUPFAM" id="SSF48452">
    <property type="entry name" value="TPR-like"/>
    <property type="match status" value="1"/>
</dbReference>
<dbReference type="Pfam" id="PF13181">
    <property type="entry name" value="TPR_8"/>
    <property type="match status" value="2"/>
</dbReference>
<dbReference type="SUPFAM" id="SSF53335">
    <property type="entry name" value="S-adenosyl-L-methionine-dependent methyltransferases"/>
    <property type="match status" value="1"/>
</dbReference>
<dbReference type="EMBL" id="GL433859">
    <property type="protein sequence ID" value="EFN51926.1"/>
    <property type="molecule type" value="Genomic_DNA"/>
</dbReference>
<feature type="repeat" description="TPR" evidence="1">
    <location>
        <begin position="5"/>
        <end position="38"/>
    </location>
</feature>
<dbReference type="RefSeq" id="XP_005844028.1">
    <property type="nucleotide sequence ID" value="XM_005843966.1"/>
</dbReference>
<proteinExistence type="predicted"/>
<evidence type="ECO:0000313" key="4">
    <source>
        <dbReference type="Proteomes" id="UP000008141"/>
    </source>
</evidence>
<evidence type="ECO:0000256" key="1">
    <source>
        <dbReference type="PROSITE-ProRule" id="PRU00339"/>
    </source>
</evidence>
<dbReference type="PROSITE" id="PS50005">
    <property type="entry name" value="TPR"/>
    <property type="match status" value="1"/>
</dbReference>
<dbReference type="Proteomes" id="UP000008141">
    <property type="component" value="Unassembled WGS sequence"/>
</dbReference>